<dbReference type="PANTHER" id="PTHR37817:SF1">
    <property type="entry name" value="N-ACETYLTRANSFERASE EIS"/>
    <property type="match status" value="1"/>
</dbReference>
<evidence type="ECO:0000259" key="5">
    <source>
        <dbReference type="PROSITE" id="PS51186"/>
    </source>
</evidence>
<keyword evidence="3 4" id="KW-0012">Acyltransferase</keyword>
<evidence type="ECO:0000256" key="1">
    <source>
        <dbReference type="ARBA" id="ARBA00009213"/>
    </source>
</evidence>
<accession>A0ABW1NQ87</accession>
<comment type="caution">
    <text evidence="6">The sequence shown here is derived from an EMBL/GenBank/DDBJ whole genome shotgun (WGS) entry which is preliminary data.</text>
</comment>
<keyword evidence="2 4" id="KW-0808">Transferase</keyword>
<dbReference type="PROSITE" id="PS51186">
    <property type="entry name" value="GNAT"/>
    <property type="match status" value="1"/>
</dbReference>
<dbReference type="RefSeq" id="WP_380758458.1">
    <property type="nucleotide sequence ID" value="NZ_JBHSRF010000051.1"/>
</dbReference>
<dbReference type="InterPro" id="IPR051554">
    <property type="entry name" value="Acetyltransferase_Eis"/>
</dbReference>
<proteinExistence type="inferred from homology"/>
<comment type="similarity">
    <text evidence="1 4">Belongs to the acetyltransferase Eis family.</text>
</comment>
<dbReference type="NCBIfam" id="NF002367">
    <property type="entry name" value="PRK01346.1-4"/>
    <property type="match status" value="1"/>
</dbReference>
<name>A0ABW1NQ87_9ACTN</name>
<dbReference type="HAMAP" id="MF_01812">
    <property type="entry name" value="Eis"/>
    <property type="match status" value="1"/>
</dbReference>
<dbReference type="EMBL" id="JBHSRF010000051">
    <property type="protein sequence ID" value="MFC6084902.1"/>
    <property type="molecule type" value="Genomic_DNA"/>
</dbReference>
<dbReference type="CDD" id="cd04301">
    <property type="entry name" value="NAT_SF"/>
    <property type="match status" value="1"/>
</dbReference>
<dbReference type="PANTHER" id="PTHR37817">
    <property type="entry name" value="N-ACETYLTRANSFERASE EIS"/>
    <property type="match status" value="1"/>
</dbReference>
<evidence type="ECO:0000256" key="3">
    <source>
        <dbReference type="ARBA" id="ARBA00023315"/>
    </source>
</evidence>
<reference evidence="7" key="1">
    <citation type="journal article" date="2019" name="Int. J. Syst. Evol. Microbiol.">
        <title>The Global Catalogue of Microorganisms (GCM) 10K type strain sequencing project: providing services to taxonomists for standard genome sequencing and annotation.</title>
        <authorList>
            <consortium name="The Broad Institute Genomics Platform"/>
            <consortium name="The Broad Institute Genome Sequencing Center for Infectious Disease"/>
            <person name="Wu L."/>
            <person name="Ma J."/>
        </authorList>
    </citation>
    <scope>NUCLEOTIDE SEQUENCE [LARGE SCALE GENOMIC DNA]</scope>
    <source>
        <strain evidence="7">JCM 30346</strain>
    </source>
</reference>
<dbReference type="InterPro" id="IPR041380">
    <property type="entry name" value="Acetyltransf_17"/>
</dbReference>
<feature type="active site" description="Proton acceptor; via carboxylate" evidence="4">
    <location>
        <position position="417"/>
    </location>
</feature>
<dbReference type="Pfam" id="PF17668">
    <property type="entry name" value="Acetyltransf_17"/>
    <property type="match status" value="1"/>
</dbReference>
<protein>
    <submittedName>
        <fullName evidence="6">GNAT family N-acetyltransferase</fullName>
    </submittedName>
</protein>
<dbReference type="InterPro" id="IPR036527">
    <property type="entry name" value="SCP2_sterol-bd_dom_sf"/>
</dbReference>
<evidence type="ECO:0000256" key="2">
    <source>
        <dbReference type="ARBA" id="ARBA00022679"/>
    </source>
</evidence>
<gene>
    <name evidence="6" type="ORF">ACFP1K_27330</name>
</gene>
<evidence type="ECO:0000313" key="6">
    <source>
        <dbReference type="EMBL" id="MFC6084902.1"/>
    </source>
</evidence>
<feature type="binding site" evidence="4">
    <location>
        <begin position="88"/>
        <end position="90"/>
    </location>
    <ligand>
        <name>acetyl-CoA</name>
        <dbReference type="ChEBI" id="CHEBI:57288"/>
    </ligand>
</feature>
<sequence length="417" mass="46328">MTSLPSPRFSPRIRTLDKSEWPDWIGVFQEAFNEEFPPERNARFESMIEFDRSLGAFDGDQLVGTTVGCSFSMTVPGGPQPVCGVTAVAVLPSHRRRGVLSALMRRQLADLHESGEALAALYASEAGIYGRYGYGRAVDNLFFDIPRRGSEFAPHAPSDPALRVRVVKPSEAREELAKVFEAVRTTRPGLYARDEARWNGILADDESARHGNGPQRCVIAEDDSGTRGYALFRVKPSFTEHDVPEGEVLLSELFALDPAAYAFVWRQVLDRDLCSRLRAWNRPVDDPLMHMIAEPRMLRAGWLDEMWVRVVDVERAMTARAYSAAADVVVEVTDPVCPWNEGRWRLSCDREGSTWSRTTDPAELRLPASVLGAAYLGGRPLGPYHSAGVADELRHGALRALSSAMIWEIAPWGGLVF</sequence>
<dbReference type="SUPFAM" id="SSF55729">
    <property type="entry name" value="Acyl-CoA N-acyltransferases (Nat)"/>
    <property type="match status" value="1"/>
</dbReference>
<dbReference type="Proteomes" id="UP001596137">
    <property type="component" value="Unassembled WGS sequence"/>
</dbReference>
<dbReference type="InterPro" id="IPR025559">
    <property type="entry name" value="Eis_dom"/>
</dbReference>
<feature type="binding site" evidence="4">
    <location>
        <begin position="96"/>
        <end position="101"/>
    </location>
    <ligand>
        <name>acetyl-CoA</name>
        <dbReference type="ChEBI" id="CHEBI:57288"/>
    </ligand>
</feature>
<feature type="active site" description="Proton donor" evidence="4">
    <location>
        <position position="129"/>
    </location>
</feature>
<feature type="domain" description="N-acetyltransferase" evidence="5">
    <location>
        <begin position="11"/>
        <end position="157"/>
    </location>
</feature>
<dbReference type="Gene3D" id="3.30.1050.10">
    <property type="entry name" value="SCP2 sterol-binding domain"/>
    <property type="match status" value="1"/>
</dbReference>
<feature type="binding site" evidence="4">
    <location>
        <begin position="124"/>
        <end position="125"/>
    </location>
    <ligand>
        <name>acetyl-CoA</name>
        <dbReference type="ChEBI" id="CHEBI:57288"/>
    </ligand>
</feature>
<dbReference type="Gene3D" id="3.40.630.30">
    <property type="match status" value="2"/>
</dbReference>
<organism evidence="6 7">
    <name type="scientific">Sphaerisporangium aureirubrum</name>
    <dbReference type="NCBI Taxonomy" id="1544736"/>
    <lineage>
        <taxon>Bacteria</taxon>
        <taxon>Bacillati</taxon>
        <taxon>Actinomycetota</taxon>
        <taxon>Actinomycetes</taxon>
        <taxon>Streptosporangiales</taxon>
        <taxon>Streptosporangiaceae</taxon>
        <taxon>Sphaerisporangium</taxon>
    </lineage>
</organism>
<keyword evidence="7" id="KW-1185">Reference proteome</keyword>
<dbReference type="SUPFAM" id="SSF55718">
    <property type="entry name" value="SCP-like"/>
    <property type="match status" value="1"/>
</dbReference>
<dbReference type="Pfam" id="PF13530">
    <property type="entry name" value="SCP2_2"/>
    <property type="match status" value="1"/>
</dbReference>
<evidence type="ECO:0000313" key="7">
    <source>
        <dbReference type="Proteomes" id="UP001596137"/>
    </source>
</evidence>
<dbReference type="InterPro" id="IPR016181">
    <property type="entry name" value="Acyl_CoA_acyltransferase"/>
</dbReference>
<dbReference type="Pfam" id="PF13527">
    <property type="entry name" value="Acetyltransf_9"/>
    <property type="match status" value="1"/>
</dbReference>
<dbReference type="InterPro" id="IPR022902">
    <property type="entry name" value="NAcTrfase_Eis"/>
</dbReference>
<dbReference type="InterPro" id="IPR000182">
    <property type="entry name" value="GNAT_dom"/>
</dbReference>
<evidence type="ECO:0000256" key="4">
    <source>
        <dbReference type="HAMAP-Rule" id="MF_01812"/>
    </source>
</evidence>
<comment type="subunit">
    <text evidence="4">Homohexamer; trimer of dimers.</text>
</comment>